<reference evidence="6" key="1">
    <citation type="submission" date="2021-12" db="EMBL/GenBank/DDBJ databases">
        <authorList>
            <person name="Zaccaron A."/>
            <person name="Stergiopoulos I."/>
        </authorList>
    </citation>
    <scope>NUCLEOTIDE SEQUENCE</scope>
    <source>
        <strain evidence="6">Race5_Kim</strain>
    </source>
</reference>
<dbReference type="Gene3D" id="3.30.40.10">
    <property type="entry name" value="Zinc/RING finger domain, C3HC4 (zinc finger)"/>
    <property type="match status" value="1"/>
</dbReference>
<keyword evidence="7" id="KW-1185">Reference proteome</keyword>
<dbReference type="Pfam" id="PF00179">
    <property type="entry name" value="UQ_con"/>
    <property type="match status" value="1"/>
</dbReference>
<dbReference type="CDD" id="cd16655">
    <property type="entry name" value="RING-Ubox_WDSUB1-like"/>
    <property type="match status" value="1"/>
</dbReference>
<dbReference type="OMA" id="AHGRICH"/>
<dbReference type="EC" id="5.2.1.8" evidence="1"/>
<dbReference type="SMART" id="SM00212">
    <property type="entry name" value="UBCc"/>
    <property type="match status" value="1"/>
</dbReference>
<dbReference type="Pfam" id="PF04564">
    <property type="entry name" value="U-box"/>
    <property type="match status" value="1"/>
</dbReference>
<organism evidence="6 7">
    <name type="scientific">Passalora fulva</name>
    <name type="common">Tomato leaf mold</name>
    <name type="synonym">Cladosporium fulvum</name>
    <dbReference type="NCBI Taxonomy" id="5499"/>
    <lineage>
        <taxon>Eukaryota</taxon>
        <taxon>Fungi</taxon>
        <taxon>Dikarya</taxon>
        <taxon>Ascomycota</taxon>
        <taxon>Pezizomycotina</taxon>
        <taxon>Dothideomycetes</taxon>
        <taxon>Dothideomycetidae</taxon>
        <taxon>Mycosphaerellales</taxon>
        <taxon>Mycosphaerellaceae</taxon>
        <taxon>Fulvia</taxon>
    </lineage>
</organism>
<protein>
    <recommendedName>
        <fullName evidence="1">peptidylprolyl isomerase</fullName>
        <ecNumber evidence="1">5.2.1.8</ecNumber>
    </recommendedName>
</protein>
<dbReference type="InterPro" id="IPR003613">
    <property type="entry name" value="Ubox_domain"/>
</dbReference>
<dbReference type="SUPFAM" id="SSF54495">
    <property type="entry name" value="UBC-like"/>
    <property type="match status" value="1"/>
</dbReference>
<dbReference type="SMART" id="SM00504">
    <property type="entry name" value="Ubox"/>
    <property type="match status" value="1"/>
</dbReference>
<dbReference type="InterPro" id="IPR013083">
    <property type="entry name" value="Znf_RING/FYVE/PHD"/>
</dbReference>
<dbReference type="InterPro" id="IPR036465">
    <property type="entry name" value="vWFA_dom_sf"/>
</dbReference>
<gene>
    <name evidence="6" type="ORF">CLAFUR5_04979</name>
</gene>
<dbReference type="PROSITE" id="PS50234">
    <property type="entry name" value="VWFA"/>
    <property type="match status" value="1"/>
</dbReference>
<evidence type="ECO:0000259" key="5">
    <source>
        <dbReference type="PROSITE" id="PS51698"/>
    </source>
</evidence>
<dbReference type="CDD" id="cd00198">
    <property type="entry name" value="vWFA"/>
    <property type="match status" value="1"/>
</dbReference>
<dbReference type="RefSeq" id="XP_047760976.1">
    <property type="nucleotide sequence ID" value="XM_047904127.1"/>
</dbReference>
<reference evidence="6" key="2">
    <citation type="journal article" date="2022" name="Microb. Genom.">
        <title>A chromosome-scale genome assembly of the tomato pathogen Cladosporium fulvum reveals a compartmentalized genome architecture and the presence of a dispensable chromosome.</title>
        <authorList>
            <person name="Zaccaron A.Z."/>
            <person name="Chen L.H."/>
            <person name="Samaras A."/>
            <person name="Stergiopoulos I."/>
        </authorList>
    </citation>
    <scope>NUCLEOTIDE SEQUENCE</scope>
    <source>
        <strain evidence="6">Race5_Kim</strain>
    </source>
</reference>
<dbReference type="GO" id="GO:0016567">
    <property type="term" value="P:protein ubiquitination"/>
    <property type="evidence" value="ECO:0007669"/>
    <property type="project" value="InterPro"/>
</dbReference>
<evidence type="ECO:0000313" key="7">
    <source>
        <dbReference type="Proteomes" id="UP000756132"/>
    </source>
</evidence>
<sequence>MLRYTVTIVSPGTLEQPRPVLAVPFEPSALVSAFLEELFRRITRQGLELAPDNHHVTLHLDSDTGAIIDSEDLLEDVITDPKSEKLFAVFQSKQDATVEEGAVAPSATTDPAPPPTVGEDQLAIRVVTPELAKNDLSALSVIHISKTATLDKLHELVADHLKFPHNFEKTDLDNECNCTLAKRLADGPSPPSQVIVIHGKSQVAQLDISGAATQASLAGLLRTTFGEGILTDKKVSNYGEVRALSEGLVQYKKTPIVALCDKARHVPAHARVTFNNNTSVSRRVLDLHTSELPIGRAVSASTIAESGLEALALDGGVTIYAVKRARSHSTLSAITGKSTIFRASACWEPPIKQSDRGMAIFLSCLRVFTSIVQDMGDDERKKDAVLHCFDLLTRFPPALRTLYILAQGKTPSAVECAALSGSLFEVLDGFMPTELVGHGHSRVFEGSRLLFGFILEKARSLKLAEDTVDIHTMPYLSAFEAIDLRDHRTNEAVVHAVRTQTGLIEKDLYDAFDSRGVLASSHMQTYMSRIESAPREVRVALMAGGSTSTEAIVFSTFKLAGNYQYADQGVASSAFELTELHELDHLAELCGRNKLSVYMPSSLTSAVAPCLTFDRNAHVAVYTGQLPCSEPGQSSEIFRPQHGSETINEPVLEQILAPLLQVYHNDGSAVLDVLGGSLAVKRLQQPDEILMFCVDTSSSMRLKTDFDEVNDDLPFADEIDQITAESLVKPEHYAKATFDEMKEQLSNHESFSDMVAIVSALAVAQSLPGYWNSSGSLFLARSLAAQKSAIDKLAMFFAGSRTHEDGLVDFLLFRASTDPEISRKWKWSIGEAVPSGSSPHQLTSLPTALTEVPDELMCPISHGLLTEAVKASDGHTYSRSAIERWFAVGRKSSPMHGLELADTHLTANEAVSDKAQDWIDATDILPVPVAPDAIKFTLGSLKLTFVSRDGSFSRTIPKSWSINELYQVAFRGLKARVQIFQLVRANGDRLLPSLTTADSRGVKSGDRITIRIADEADLGVSGSGSAMATASAEMVLIKVYDNSTQMRFSYWIGKDTTCTLESIMWRYWRYQFANNSSPTVKERQVWTDMESSGDGLLSGTPRDASCSLADLLTPEHCFGRLTAEPVYCQDDTSNLLFTRPESQQPLVLKVKINEVWAKTQKKESVKLTRLDVLKQMFEALINRLIAYNFNSHCGLISFAETATVAQPISHVLENFRKAVSRLHASGDTALWDALALGRDQIQQYASRYPNAKKRIIVLSDGEDTKSTSNQAHDVAFAMMQNDIAVDSISLGGDDNLDLRTLSSQLGCYRFHPMSLESAMMICELEPVLALAQRPPIVLPPSIPRTKVQYTSRFANARYQVTITPATANDYPAGKVHPNLSDSFVQLTTMHARRSTSSSQPSGSRTNLRTNRIMSEINRILTVSADRGYDVYVSESDMSFWKIFLSGPEGTPYSEGTFLLYLSMGESFPTHPCEVRFVTKIKHPNINAHGRVCHALLSRDWTSDVSLTTVLDTVYGLMLQAEISDSISTTATLGYHHDQLEYNEEVQEFCRRHASKTAAQWRRELIGE</sequence>
<feature type="domain" description="U-box" evidence="5">
    <location>
        <begin position="851"/>
        <end position="925"/>
    </location>
</feature>
<dbReference type="PROSITE" id="PS50127">
    <property type="entry name" value="UBC_2"/>
    <property type="match status" value="1"/>
</dbReference>
<keyword evidence="2" id="KW-0413">Isomerase</keyword>
<evidence type="ECO:0000256" key="2">
    <source>
        <dbReference type="ARBA" id="ARBA00023110"/>
    </source>
</evidence>
<keyword evidence="2" id="KW-0697">Rotamase</keyword>
<dbReference type="EMBL" id="CP090166">
    <property type="protein sequence ID" value="UJO16610.1"/>
    <property type="molecule type" value="Genomic_DNA"/>
</dbReference>
<dbReference type="GO" id="GO:0004842">
    <property type="term" value="F:ubiquitin-protein transferase activity"/>
    <property type="evidence" value="ECO:0007669"/>
    <property type="project" value="InterPro"/>
</dbReference>
<dbReference type="SUPFAM" id="SSF57850">
    <property type="entry name" value="RING/U-box"/>
    <property type="match status" value="1"/>
</dbReference>
<dbReference type="SUPFAM" id="SSF53300">
    <property type="entry name" value="vWA-like"/>
    <property type="match status" value="1"/>
</dbReference>
<dbReference type="KEGG" id="ffu:CLAFUR5_04979"/>
<dbReference type="PANTHER" id="PTHR24068">
    <property type="entry name" value="UBIQUITIN-CONJUGATING ENZYME E2"/>
    <property type="match status" value="1"/>
</dbReference>
<dbReference type="Pfam" id="PF00092">
    <property type="entry name" value="VWA"/>
    <property type="match status" value="1"/>
</dbReference>
<evidence type="ECO:0000259" key="4">
    <source>
        <dbReference type="PROSITE" id="PS50234"/>
    </source>
</evidence>
<feature type="domain" description="UBC core" evidence="3">
    <location>
        <begin position="1407"/>
        <end position="1554"/>
    </location>
</feature>
<feature type="domain" description="VWFA" evidence="4">
    <location>
        <begin position="1154"/>
        <end position="1328"/>
    </location>
</feature>
<dbReference type="GeneID" id="71984857"/>
<proteinExistence type="predicted"/>
<dbReference type="InterPro" id="IPR000608">
    <property type="entry name" value="UBC"/>
</dbReference>
<evidence type="ECO:0000259" key="3">
    <source>
        <dbReference type="PROSITE" id="PS50127"/>
    </source>
</evidence>
<dbReference type="SMART" id="SM00327">
    <property type="entry name" value="VWA"/>
    <property type="match status" value="1"/>
</dbReference>
<evidence type="ECO:0000313" key="6">
    <source>
        <dbReference type="EMBL" id="UJO16610.1"/>
    </source>
</evidence>
<evidence type="ECO:0000256" key="1">
    <source>
        <dbReference type="ARBA" id="ARBA00013194"/>
    </source>
</evidence>
<dbReference type="Gene3D" id="3.40.50.410">
    <property type="entry name" value="von Willebrand factor, type A domain"/>
    <property type="match status" value="1"/>
</dbReference>
<dbReference type="OrthoDB" id="10069349at2759"/>
<dbReference type="Gene3D" id="3.10.110.10">
    <property type="entry name" value="Ubiquitin Conjugating Enzyme"/>
    <property type="match status" value="1"/>
</dbReference>
<dbReference type="InterPro" id="IPR016135">
    <property type="entry name" value="UBQ-conjugating_enzyme/RWD"/>
</dbReference>
<dbReference type="PROSITE" id="PS51698">
    <property type="entry name" value="U_BOX"/>
    <property type="match status" value="1"/>
</dbReference>
<dbReference type="InterPro" id="IPR002035">
    <property type="entry name" value="VWF_A"/>
</dbReference>
<dbReference type="GO" id="GO:0003755">
    <property type="term" value="F:peptidyl-prolyl cis-trans isomerase activity"/>
    <property type="evidence" value="ECO:0007669"/>
    <property type="project" value="UniProtKB-KW"/>
</dbReference>
<accession>A0A9Q8LFN6</accession>
<dbReference type="Proteomes" id="UP000756132">
    <property type="component" value="Chromosome 4"/>
</dbReference>
<name>A0A9Q8LFN6_PASFU</name>